<proteinExistence type="predicted"/>
<dbReference type="Proteomes" id="UP000559027">
    <property type="component" value="Unassembled WGS sequence"/>
</dbReference>
<name>A0A8H5FT09_9AGAR</name>
<feature type="compositionally biased region" description="Low complexity" evidence="1">
    <location>
        <begin position="422"/>
        <end position="441"/>
    </location>
</feature>
<protein>
    <submittedName>
        <fullName evidence="2">Uncharacterized protein</fullName>
    </submittedName>
</protein>
<feature type="compositionally biased region" description="Polar residues" evidence="1">
    <location>
        <begin position="92"/>
        <end position="101"/>
    </location>
</feature>
<feature type="region of interest" description="Disordered" evidence="1">
    <location>
        <begin position="483"/>
        <end position="573"/>
    </location>
</feature>
<feature type="compositionally biased region" description="Low complexity" evidence="1">
    <location>
        <begin position="483"/>
        <end position="499"/>
    </location>
</feature>
<dbReference type="AlphaFoldDB" id="A0A8H5FT09"/>
<dbReference type="EMBL" id="JAACJO010000024">
    <property type="protein sequence ID" value="KAF5347608.1"/>
    <property type="molecule type" value="Genomic_DNA"/>
</dbReference>
<organism evidence="2 3">
    <name type="scientific">Leucocoprinus leucothites</name>
    <dbReference type="NCBI Taxonomy" id="201217"/>
    <lineage>
        <taxon>Eukaryota</taxon>
        <taxon>Fungi</taxon>
        <taxon>Dikarya</taxon>
        <taxon>Basidiomycota</taxon>
        <taxon>Agaricomycotina</taxon>
        <taxon>Agaricomycetes</taxon>
        <taxon>Agaricomycetidae</taxon>
        <taxon>Agaricales</taxon>
        <taxon>Agaricineae</taxon>
        <taxon>Agaricaceae</taxon>
        <taxon>Leucocoprinus</taxon>
    </lineage>
</organism>
<feature type="compositionally biased region" description="Low complexity" evidence="1">
    <location>
        <begin position="336"/>
        <end position="347"/>
    </location>
</feature>
<feature type="compositionally biased region" description="Polar residues" evidence="1">
    <location>
        <begin position="205"/>
        <end position="225"/>
    </location>
</feature>
<gene>
    <name evidence="2" type="ORF">D9756_010648</name>
</gene>
<feature type="compositionally biased region" description="Polar residues" evidence="1">
    <location>
        <begin position="47"/>
        <end position="69"/>
    </location>
</feature>
<feature type="compositionally biased region" description="Pro residues" evidence="1">
    <location>
        <begin position="240"/>
        <end position="263"/>
    </location>
</feature>
<accession>A0A8H5FT09</accession>
<feature type="region of interest" description="Disordered" evidence="1">
    <location>
        <begin position="47"/>
        <end position="444"/>
    </location>
</feature>
<feature type="compositionally biased region" description="Polar residues" evidence="1">
    <location>
        <begin position="118"/>
        <end position="139"/>
    </location>
</feature>
<evidence type="ECO:0000313" key="2">
    <source>
        <dbReference type="EMBL" id="KAF5347608.1"/>
    </source>
</evidence>
<evidence type="ECO:0000313" key="3">
    <source>
        <dbReference type="Proteomes" id="UP000559027"/>
    </source>
</evidence>
<reference evidence="2 3" key="1">
    <citation type="journal article" date="2020" name="ISME J.">
        <title>Uncovering the hidden diversity of litter-decomposition mechanisms in mushroom-forming fungi.</title>
        <authorList>
            <person name="Floudas D."/>
            <person name="Bentzer J."/>
            <person name="Ahren D."/>
            <person name="Johansson T."/>
            <person name="Persson P."/>
            <person name="Tunlid A."/>
        </authorList>
    </citation>
    <scope>NUCLEOTIDE SEQUENCE [LARGE SCALE GENOMIC DNA]</scope>
    <source>
        <strain evidence="2 3">CBS 146.42</strain>
    </source>
</reference>
<evidence type="ECO:0000256" key="1">
    <source>
        <dbReference type="SAM" id="MobiDB-lite"/>
    </source>
</evidence>
<feature type="compositionally biased region" description="Pro residues" evidence="1">
    <location>
        <begin position="147"/>
        <end position="158"/>
    </location>
</feature>
<keyword evidence="3" id="KW-1185">Reference proteome</keyword>
<feature type="compositionally biased region" description="Polar residues" evidence="1">
    <location>
        <begin position="276"/>
        <end position="289"/>
    </location>
</feature>
<feature type="compositionally biased region" description="Pro residues" evidence="1">
    <location>
        <begin position="500"/>
        <end position="510"/>
    </location>
</feature>
<feature type="compositionally biased region" description="Polar residues" evidence="1">
    <location>
        <begin position="177"/>
        <end position="194"/>
    </location>
</feature>
<comment type="caution">
    <text evidence="2">The sequence shown here is derived from an EMBL/GenBank/DDBJ whole genome shotgun (WGS) entry which is preliminary data.</text>
</comment>
<feature type="compositionally biased region" description="Basic residues" evidence="1">
    <location>
        <begin position="80"/>
        <end position="89"/>
    </location>
</feature>
<feature type="compositionally biased region" description="Pro residues" evidence="1">
    <location>
        <begin position="396"/>
        <end position="407"/>
    </location>
</feature>
<sequence length="587" mass="62529">MAASFERANNFSIHNSTFTHVAGSQHNYNFQGNSDFETIAQVTGANTGSNSLLPRQQDATPAVESSNTQRLEDAPDAPGRRRPNGRQRQSRTSTMNTNGSPSPLPARPITNDSRRSTLESQVAPNRQDSQDVFSPTGPSTPRVPFVHPGPPPPLPVAPNPQQLQLLQKLGEAPPTESPASPTLKSPSPQNSPASMLSPPLRDASLPTTGTTQVYSLCTPKSTESQCPARPATPGRFNTLPTPPPSRSSAETPPPPPPVPPRPPSLAFAGSYPSSPPSENSTSDTPNSIRTSPSAAPPSLPNLTSPTAPEELATARHSPPRAPWESTPGSAYASNVPLPMSPLSPTTSRRSDSLASNGIGTPLFAGGRPLPQGRAWLDDEQRMAQTPLRNIQEDAPRPCPPPPTPHPYPYAHAQPQYHHHTPPSRAHTTPTPTSTPSYLHSPPSTPYAHPAPINQDMYAQHIQSHSSIRRESYGMLWGSNSGPPVAHTPAPAPAPGLASTPPMPMSPPTQFPRPNDLSPSYALGPQAPTFDAWVPQFGGQSGPNMNGGPPGPGYSHPEARPPPQHQQQQWASQAGRVLMSDPFYYQTY</sequence>